<gene>
    <name evidence="2" type="ORF">MAMMFC1_01246</name>
</gene>
<dbReference type="OrthoDB" id="9802488at2"/>
<name>A0A348AHP4_9FIRM</name>
<dbReference type="PANTHER" id="PTHR35024">
    <property type="entry name" value="HYPOTHETICAL CYTOSOLIC PROTEIN"/>
    <property type="match status" value="1"/>
</dbReference>
<protein>
    <submittedName>
        <fullName evidence="2">Polymer-forming cytoskeletal</fullName>
    </submittedName>
</protein>
<dbReference type="InterPro" id="IPR007607">
    <property type="entry name" value="BacA/B"/>
</dbReference>
<organism evidence="2 3">
    <name type="scientific">Methylomusa anaerophila</name>
    <dbReference type="NCBI Taxonomy" id="1930071"/>
    <lineage>
        <taxon>Bacteria</taxon>
        <taxon>Bacillati</taxon>
        <taxon>Bacillota</taxon>
        <taxon>Negativicutes</taxon>
        <taxon>Selenomonadales</taxon>
        <taxon>Sporomusaceae</taxon>
        <taxon>Methylomusa</taxon>
    </lineage>
</organism>
<dbReference type="Pfam" id="PF04519">
    <property type="entry name" value="Bactofilin"/>
    <property type="match status" value="1"/>
</dbReference>
<dbReference type="PANTHER" id="PTHR35024:SF4">
    <property type="entry name" value="POLYMER-FORMING CYTOSKELETAL PROTEIN"/>
    <property type="match status" value="1"/>
</dbReference>
<dbReference type="EMBL" id="AP018449">
    <property type="protein sequence ID" value="BBB90592.1"/>
    <property type="molecule type" value="Genomic_DNA"/>
</dbReference>
<dbReference type="RefSeq" id="WP_126307394.1">
    <property type="nucleotide sequence ID" value="NZ_AP018449.1"/>
</dbReference>
<accession>A0A348AHP4</accession>
<keyword evidence="3" id="KW-1185">Reference proteome</keyword>
<evidence type="ECO:0000313" key="2">
    <source>
        <dbReference type="EMBL" id="BBB90592.1"/>
    </source>
</evidence>
<dbReference type="Proteomes" id="UP000276437">
    <property type="component" value="Chromosome"/>
</dbReference>
<proteinExistence type="inferred from homology"/>
<evidence type="ECO:0000313" key="3">
    <source>
        <dbReference type="Proteomes" id="UP000276437"/>
    </source>
</evidence>
<dbReference type="AlphaFoldDB" id="A0A348AHP4"/>
<evidence type="ECO:0000256" key="1">
    <source>
        <dbReference type="ARBA" id="ARBA00044755"/>
    </source>
</evidence>
<dbReference type="KEGG" id="mana:MAMMFC1_01246"/>
<sequence>MFGGSKKQIIGLSDQVGTVFGKDTFIKGTVTSQGTLRVDGQLEGDLNTTGDLVIGETGRINAQITARNATVAGTVSGNINITEKLELLPSAKIFGDIKVGTLTVNEGAVFRGVCEMKQGDSIESTESQE</sequence>
<reference evidence="2 3" key="1">
    <citation type="journal article" date="2018" name="Int. J. Syst. Evol. Microbiol.">
        <title>Methylomusa anaerophila gen. nov., sp. nov., an anaerobic methanol-utilizing bacterium isolated from a microbial fuel cell.</title>
        <authorList>
            <person name="Amano N."/>
            <person name="Yamamuro A."/>
            <person name="Miyahara M."/>
            <person name="Kouzuma A."/>
            <person name="Abe T."/>
            <person name="Watanabe K."/>
        </authorList>
    </citation>
    <scope>NUCLEOTIDE SEQUENCE [LARGE SCALE GENOMIC DNA]</scope>
    <source>
        <strain evidence="2 3">MMFC1</strain>
    </source>
</reference>
<comment type="similarity">
    <text evidence="1">Belongs to the bactofilin family.</text>
</comment>